<feature type="compositionally biased region" description="Acidic residues" evidence="1">
    <location>
        <begin position="92"/>
        <end position="102"/>
    </location>
</feature>
<name>A0A2U1PTI8_ARTAN</name>
<protein>
    <submittedName>
        <fullName evidence="3">GCK-like protein</fullName>
    </submittedName>
</protein>
<dbReference type="InterPro" id="IPR012891">
    <property type="entry name" value="GCK_dom"/>
</dbReference>
<dbReference type="STRING" id="35608.A0A2U1PTI8"/>
<comment type="caution">
    <text evidence="3">The sequence shown here is derived from an EMBL/GenBank/DDBJ whole genome shotgun (WGS) entry which is preliminary data.</text>
</comment>
<feature type="domain" description="GCK" evidence="2">
    <location>
        <begin position="104"/>
        <end position="176"/>
    </location>
</feature>
<reference evidence="3 4" key="1">
    <citation type="journal article" date="2018" name="Mol. Plant">
        <title>The genome of Artemisia annua provides insight into the evolution of Asteraceae family and artemisinin biosynthesis.</title>
        <authorList>
            <person name="Shen Q."/>
            <person name="Zhang L."/>
            <person name="Liao Z."/>
            <person name="Wang S."/>
            <person name="Yan T."/>
            <person name="Shi P."/>
            <person name="Liu M."/>
            <person name="Fu X."/>
            <person name="Pan Q."/>
            <person name="Wang Y."/>
            <person name="Lv Z."/>
            <person name="Lu X."/>
            <person name="Zhang F."/>
            <person name="Jiang W."/>
            <person name="Ma Y."/>
            <person name="Chen M."/>
            <person name="Hao X."/>
            <person name="Li L."/>
            <person name="Tang Y."/>
            <person name="Lv G."/>
            <person name="Zhou Y."/>
            <person name="Sun X."/>
            <person name="Brodelius P.E."/>
            <person name="Rose J.K.C."/>
            <person name="Tang K."/>
        </authorList>
    </citation>
    <scope>NUCLEOTIDE SEQUENCE [LARGE SCALE GENOMIC DNA]</scope>
    <source>
        <strain evidence="4">cv. Huhao1</strain>
        <tissue evidence="3">Leaf</tissue>
    </source>
</reference>
<keyword evidence="4" id="KW-1185">Reference proteome</keyword>
<dbReference type="Gene3D" id="1.10.287.2900">
    <property type="match status" value="1"/>
</dbReference>
<dbReference type="PROSITE" id="PS51808">
    <property type="entry name" value="CHCH"/>
    <property type="match status" value="1"/>
</dbReference>
<proteinExistence type="predicted"/>
<evidence type="ECO:0000313" key="4">
    <source>
        <dbReference type="Proteomes" id="UP000245207"/>
    </source>
</evidence>
<dbReference type="SMART" id="SM01227">
    <property type="entry name" value="GCK"/>
    <property type="match status" value="1"/>
</dbReference>
<dbReference type="EMBL" id="PKPP01000755">
    <property type="protein sequence ID" value="PWA89032.1"/>
    <property type="molecule type" value="Genomic_DNA"/>
</dbReference>
<accession>A0A2U1PTI8</accession>
<evidence type="ECO:0000313" key="3">
    <source>
        <dbReference type="EMBL" id="PWA89032.1"/>
    </source>
</evidence>
<feature type="region of interest" description="Disordered" evidence="1">
    <location>
        <begin position="172"/>
        <end position="194"/>
    </location>
</feature>
<dbReference type="Proteomes" id="UP000245207">
    <property type="component" value="Unassembled WGS sequence"/>
</dbReference>
<gene>
    <name evidence="3" type="ORF">CTI12_AA114960</name>
</gene>
<dbReference type="Pfam" id="PF07802">
    <property type="entry name" value="GCK"/>
    <property type="match status" value="1"/>
</dbReference>
<dbReference type="PANTHER" id="PTHR34357">
    <property type="entry name" value="F7A19.14 PROTEIN-RELATED"/>
    <property type="match status" value="1"/>
</dbReference>
<dbReference type="AlphaFoldDB" id="A0A2U1PTI8"/>
<feature type="region of interest" description="Disordered" evidence="1">
    <location>
        <begin position="56"/>
        <end position="102"/>
    </location>
</feature>
<sequence>MMLFQVVSKGVLVDRLETFLLYGGTGKPSANNNYFCHVTISQTSANNKSTTFLLYDDQENTPQPPKTLETQNPNQESQNPNEESSKPVQDNENPDQEMEKEEEGECPFCAYMKGGECRETFTNWEKCIESNGDEDIVEKCFEVTSALRKCMEANQDYYAPILQAEKLAEKQALDELEQEKPENAKEANEKQETS</sequence>
<dbReference type="PANTHER" id="PTHR34357:SF2">
    <property type="entry name" value="F26F24.3-RELATED"/>
    <property type="match status" value="1"/>
</dbReference>
<dbReference type="OrthoDB" id="2148418at2759"/>
<feature type="compositionally biased region" description="Low complexity" evidence="1">
    <location>
        <begin position="71"/>
        <end position="82"/>
    </location>
</feature>
<evidence type="ECO:0000256" key="1">
    <source>
        <dbReference type="SAM" id="MobiDB-lite"/>
    </source>
</evidence>
<evidence type="ECO:0000259" key="2">
    <source>
        <dbReference type="SMART" id="SM01227"/>
    </source>
</evidence>
<organism evidence="3 4">
    <name type="scientific">Artemisia annua</name>
    <name type="common">Sweet wormwood</name>
    <dbReference type="NCBI Taxonomy" id="35608"/>
    <lineage>
        <taxon>Eukaryota</taxon>
        <taxon>Viridiplantae</taxon>
        <taxon>Streptophyta</taxon>
        <taxon>Embryophyta</taxon>
        <taxon>Tracheophyta</taxon>
        <taxon>Spermatophyta</taxon>
        <taxon>Magnoliopsida</taxon>
        <taxon>eudicotyledons</taxon>
        <taxon>Gunneridae</taxon>
        <taxon>Pentapetalae</taxon>
        <taxon>asterids</taxon>
        <taxon>campanulids</taxon>
        <taxon>Asterales</taxon>
        <taxon>Asteraceae</taxon>
        <taxon>Asteroideae</taxon>
        <taxon>Anthemideae</taxon>
        <taxon>Artemisiinae</taxon>
        <taxon>Artemisia</taxon>
    </lineage>
</organism>